<dbReference type="Proteomes" id="UP000655273">
    <property type="component" value="Unassembled WGS sequence"/>
</dbReference>
<evidence type="ECO:0000313" key="2">
    <source>
        <dbReference type="Proteomes" id="UP000655273"/>
    </source>
</evidence>
<protein>
    <submittedName>
        <fullName evidence="1">Ash family protein</fullName>
    </submittedName>
</protein>
<gene>
    <name evidence="1" type="ORF">IE983_08425</name>
</gene>
<organism evidence="1 2">
    <name type="scientific">Enterobacter hormaechei</name>
    <dbReference type="NCBI Taxonomy" id="158836"/>
    <lineage>
        <taxon>Bacteria</taxon>
        <taxon>Pseudomonadati</taxon>
        <taxon>Pseudomonadota</taxon>
        <taxon>Gammaproteobacteria</taxon>
        <taxon>Enterobacterales</taxon>
        <taxon>Enterobacteriaceae</taxon>
        <taxon>Enterobacter</taxon>
        <taxon>Enterobacter cloacae complex</taxon>
    </lineage>
</organism>
<accession>A0A927HNQ4</accession>
<comment type="caution">
    <text evidence="1">The sequence shown here is derived from an EMBL/GenBank/DDBJ whole genome shotgun (WGS) entry which is preliminary data.</text>
</comment>
<dbReference type="EMBL" id="JACXTA010000001">
    <property type="protein sequence ID" value="MBD3706860.1"/>
    <property type="molecule type" value="Genomic_DNA"/>
</dbReference>
<reference evidence="1" key="1">
    <citation type="submission" date="2020-07" db="EMBL/GenBank/DDBJ databases">
        <title>Clinical and genomic characterization of carbapenemase-producing Enterobacterales causing secondary infections during the COVID-19 crisis at a New York City hospital.</title>
        <authorList>
            <person name="Gomez-Simmonds A."/>
            <person name="Annavajhala M.K."/>
            <person name="Uhlemann A.-C."/>
        </authorList>
    </citation>
    <scope>NUCLEOTIDE SEQUENCE</scope>
    <source>
        <strain evidence="1">NK1396</strain>
    </source>
</reference>
<name>A0A927HNQ4_9ENTR</name>
<sequence>MFVDAYSPQYLPVAPAKSGVGIDLPGISYRRHGLLCRTHGYTSMVGRAGASQDAPVSCNAGKVNLVWFRHP</sequence>
<proteinExistence type="predicted"/>
<evidence type="ECO:0000313" key="1">
    <source>
        <dbReference type="EMBL" id="MBD3706860.1"/>
    </source>
</evidence>
<dbReference type="AlphaFoldDB" id="A0A927HNQ4"/>